<gene>
    <name evidence="9" type="ORF">PVAP13_5NG305100</name>
</gene>
<dbReference type="SMART" id="SM00356">
    <property type="entry name" value="ZnF_C3H1"/>
    <property type="match status" value="1"/>
</dbReference>
<feature type="domain" description="C3H1-type" evidence="8">
    <location>
        <begin position="21"/>
        <end position="48"/>
    </location>
</feature>
<keyword evidence="2" id="KW-0677">Repeat</keyword>
<comment type="caution">
    <text evidence="9">The sequence shown here is derived from an EMBL/GenBank/DDBJ whole genome shotgun (WGS) entry which is preliminary data.</text>
</comment>
<feature type="region of interest" description="Disordered" evidence="7">
    <location>
        <begin position="82"/>
        <end position="102"/>
    </location>
</feature>
<evidence type="ECO:0000313" key="10">
    <source>
        <dbReference type="Proteomes" id="UP000823388"/>
    </source>
</evidence>
<dbReference type="PANTHER" id="PTHR12547:SF150">
    <property type="entry name" value="ZINC FINGER CCCH DOMAIN-CONTAINING PROTEIN 47"/>
    <property type="match status" value="1"/>
</dbReference>
<dbReference type="SUPFAM" id="SSF90229">
    <property type="entry name" value="CCCH zinc finger"/>
    <property type="match status" value="1"/>
</dbReference>
<dbReference type="AlphaFoldDB" id="A0A8T0RX38"/>
<dbReference type="GO" id="GO:0008270">
    <property type="term" value="F:zinc ion binding"/>
    <property type="evidence" value="ECO:0007669"/>
    <property type="project" value="UniProtKB-KW"/>
</dbReference>
<evidence type="ECO:0000256" key="6">
    <source>
        <dbReference type="PROSITE-ProRule" id="PRU00723"/>
    </source>
</evidence>
<dbReference type="PANTHER" id="PTHR12547">
    <property type="entry name" value="CCCH ZINC FINGER/TIS11-RELATED"/>
    <property type="match status" value="1"/>
</dbReference>
<evidence type="ECO:0000256" key="3">
    <source>
        <dbReference type="ARBA" id="ARBA00022771"/>
    </source>
</evidence>
<evidence type="ECO:0000256" key="7">
    <source>
        <dbReference type="SAM" id="MobiDB-lite"/>
    </source>
</evidence>
<sequence>MNCCKEKDDGEVEMEVYGQGTLKMELCDKWEHGVCPYDGRCRFAHGMEELCLVIRHPRCRPSRASCSLLPPTASPYGHRCHFHHSLPRERPPSPKPRRSRRR</sequence>
<dbReference type="InterPro" id="IPR045877">
    <property type="entry name" value="ZFP36-like"/>
</dbReference>
<evidence type="ECO:0000256" key="4">
    <source>
        <dbReference type="ARBA" id="ARBA00022833"/>
    </source>
</evidence>
<reference evidence="9" key="1">
    <citation type="submission" date="2020-05" db="EMBL/GenBank/DDBJ databases">
        <title>WGS assembly of Panicum virgatum.</title>
        <authorList>
            <person name="Lovell J.T."/>
            <person name="Jenkins J."/>
            <person name="Shu S."/>
            <person name="Juenger T.E."/>
            <person name="Schmutz J."/>
        </authorList>
    </citation>
    <scope>NUCLEOTIDE SEQUENCE</scope>
    <source>
        <strain evidence="9">AP13</strain>
    </source>
</reference>
<dbReference type="EMBL" id="CM029046">
    <property type="protein sequence ID" value="KAG2588939.1"/>
    <property type="molecule type" value="Genomic_DNA"/>
</dbReference>
<dbReference type="GO" id="GO:0003677">
    <property type="term" value="F:DNA binding"/>
    <property type="evidence" value="ECO:0007669"/>
    <property type="project" value="UniProtKB-KW"/>
</dbReference>
<keyword evidence="1 6" id="KW-0479">Metal-binding</keyword>
<protein>
    <recommendedName>
        <fullName evidence="8">C3H1-type domain-containing protein</fullName>
    </recommendedName>
</protein>
<evidence type="ECO:0000256" key="5">
    <source>
        <dbReference type="ARBA" id="ARBA00023125"/>
    </source>
</evidence>
<evidence type="ECO:0000256" key="1">
    <source>
        <dbReference type="ARBA" id="ARBA00022723"/>
    </source>
</evidence>
<proteinExistence type="predicted"/>
<dbReference type="GO" id="GO:0003729">
    <property type="term" value="F:mRNA binding"/>
    <property type="evidence" value="ECO:0007669"/>
    <property type="project" value="InterPro"/>
</dbReference>
<accession>A0A8T0RX38</accession>
<keyword evidence="10" id="KW-1185">Reference proteome</keyword>
<evidence type="ECO:0000259" key="8">
    <source>
        <dbReference type="PROSITE" id="PS50103"/>
    </source>
</evidence>
<dbReference type="Pfam" id="PF00642">
    <property type="entry name" value="zf-CCCH"/>
    <property type="match status" value="1"/>
</dbReference>
<dbReference type="InterPro" id="IPR036855">
    <property type="entry name" value="Znf_CCCH_sf"/>
</dbReference>
<organism evidence="9 10">
    <name type="scientific">Panicum virgatum</name>
    <name type="common">Blackwell switchgrass</name>
    <dbReference type="NCBI Taxonomy" id="38727"/>
    <lineage>
        <taxon>Eukaryota</taxon>
        <taxon>Viridiplantae</taxon>
        <taxon>Streptophyta</taxon>
        <taxon>Embryophyta</taxon>
        <taxon>Tracheophyta</taxon>
        <taxon>Spermatophyta</taxon>
        <taxon>Magnoliopsida</taxon>
        <taxon>Liliopsida</taxon>
        <taxon>Poales</taxon>
        <taxon>Poaceae</taxon>
        <taxon>PACMAD clade</taxon>
        <taxon>Panicoideae</taxon>
        <taxon>Panicodae</taxon>
        <taxon>Paniceae</taxon>
        <taxon>Panicinae</taxon>
        <taxon>Panicum</taxon>
        <taxon>Panicum sect. Hiantes</taxon>
    </lineage>
</organism>
<evidence type="ECO:0000313" key="9">
    <source>
        <dbReference type="EMBL" id="KAG2588939.1"/>
    </source>
</evidence>
<evidence type="ECO:0000256" key="2">
    <source>
        <dbReference type="ARBA" id="ARBA00022737"/>
    </source>
</evidence>
<dbReference type="Proteomes" id="UP000823388">
    <property type="component" value="Chromosome 5N"/>
</dbReference>
<feature type="zinc finger region" description="C3H1-type" evidence="6">
    <location>
        <begin position="21"/>
        <end position="48"/>
    </location>
</feature>
<keyword evidence="5" id="KW-0238">DNA-binding</keyword>
<dbReference type="PROSITE" id="PS50103">
    <property type="entry name" value="ZF_C3H1"/>
    <property type="match status" value="1"/>
</dbReference>
<keyword evidence="3 6" id="KW-0863">Zinc-finger</keyword>
<keyword evidence="4 6" id="KW-0862">Zinc</keyword>
<name>A0A8T0RX38_PANVG</name>
<dbReference type="InterPro" id="IPR000571">
    <property type="entry name" value="Znf_CCCH"/>
</dbReference>
<dbReference type="Gene3D" id="4.10.1000.10">
    <property type="entry name" value="Zinc finger, CCCH-type"/>
    <property type="match status" value="1"/>
</dbReference>